<accession>A0ABR3J5D3</accession>
<protein>
    <recommendedName>
        <fullName evidence="4">HMG box domain-containing protein</fullName>
    </recommendedName>
</protein>
<evidence type="ECO:0008006" key="4">
    <source>
        <dbReference type="Google" id="ProtNLM"/>
    </source>
</evidence>
<comment type="caution">
    <text evidence="2">The sequence shown here is derived from an EMBL/GenBank/DDBJ whole genome shotgun (WGS) entry which is preliminary data.</text>
</comment>
<evidence type="ECO:0000313" key="2">
    <source>
        <dbReference type="EMBL" id="KAL0950685.1"/>
    </source>
</evidence>
<dbReference type="InterPro" id="IPR036910">
    <property type="entry name" value="HMG_box_dom_sf"/>
</dbReference>
<reference evidence="3" key="1">
    <citation type="submission" date="2024-06" db="EMBL/GenBank/DDBJ databases">
        <title>Multi-omics analyses provide insights into the biosynthesis of the anticancer antibiotic pleurotin in Hohenbuehelia grisea.</title>
        <authorList>
            <person name="Weaver J.A."/>
            <person name="Alberti F."/>
        </authorList>
    </citation>
    <scope>NUCLEOTIDE SEQUENCE [LARGE SCALE GENOMIC DNA]</scope>
    <source>
        <strain evidence="3">T-177</strain>
    </source>
</reference>
<dbReference type="Proteomes" id="UP001556367">
    <property type="component" value="Unassembled WGS sequence"/>
</dbReference>
<dbReference type="SUPFAM" id="SSF47095">
    <property type="entry name" value="HMG-box"/>
    <property type="match status" value="1"/>
</dbReference>
<evidence type="ECO:0000256" key="1">
    <source>
        <dbReference type="SAM" id="MobiDB-lite"/>
    </source>
</evidence>
<dbReference type="Gene3D" id="1.10.30.10">
    <property type="entry name" value="High mobility group box domain"/>
    <property type="match status" value="1"/>
</dbReference>
<gene>
    <name evidence="2" type="ORF">HGRIS_007464</name>
</gene>
<organism evidence="2 3">
    <name type="scientific">Hohenbuehelia grisea</name>
    <dbReference type="NCBI Taxonomy" id="104357"/>
    <lineage>
        <taxon>Eukaryota</taxon>
        <taxon>Fungi</taxon>
        <taxon>Dikarya</taxon>
        <taxon>Basidiomycota</taxon>
        <taxon>Agaricomycotina</taxon>
        <taxon>Agaricomycetes</taxon>
        <taxon>Agaricomycetidae</taxon>
        <taxon>Agaricales</taxon>
        <taxon>Pleurotineae</taxon>
        <taxon>Pleurotaceae</taxon>
        <taxon>Hohenbuehelia</taxon>
    </lineage>
</organism>
<sequence length="143" mass="15687">MALGFSGGCECGSALADNPPLSLPRQTYCPHPNSNGVSGFEVVDEVHHPAVYGGRINPPLPPSPESPVRLAPTSPAIAHPHGVENRAFIIFRSQVIAALRGTTQKDIDWYAAQLWKELPAEQKESFWKQAVLEMAQQQQQYSR</sequence>
<evidence type="ECO:0000313" key="3">
    <source>
        <dbReference type="Proteomes" id="UP001556367"/>
    </source>
</evidence>
<dbReference type="EMBL" id="JASNQZ010000011">
    <property type="protein sequence ID" value="KAL0950685.1"/>
    <property type="molecule type" value="Genomic_DNA"/>
</dbReference>
<name>A0ABR3J5D3_9AGAR</name>
<proteinExistence type="predicted"/>
<keyword evidence="3" id="KW-1185">Reference proteome</keyword>
<feature type="region of interest" description="Disordered" evidence="1">
    <location>
        <begin position="53"/>
        <end position="76"/>
    </location>
</feature>